<sequence length="201" mass="22478">MSSIIKTHVELFAFQRSKALQQYSGDMYFFTELPDNEFLCVLADGLGSGIEAHQSAKAVIDAVKSDPSEELDLLMEKCNQAVSGLRGAAVAMIRVNFAKQTLTYTGTGNIRFYFMEVTGKMSFPLSTMGFLSGRKQLFKLKQFRYQPGSKFLIHSDGLKLRKVRSYLDSSLNALHTGHRIERQIASVPEDDVSFVVGKFLD</sequence>
<dbReference type="SUPFAM" id="SSF81606">
    <property type="entry name" value="PP2C-like"/>
    <property type="match status" value="1"/>
</dbReference>
<dbReference type="Gene3D" id="3.60.40.10">
    <property type="entry name" value="PPM-type phosphatase domain"/>
    <property type="match status" value="1"/>
</dbReference>
<dbReference type="Pfam" id="PF07228">
    <property type="entry name" value="SpoIIE"/>
    <property type="match status" value="1"/>
</dbReference>
<dbReference type="SMART" id="SM00331">
    <property type="entry name" value="PP2C_SIG"/>
    <property type="match status" value="1"/>
</dbReference>
<evidence type="ECO:0000313" key="2">
    <source>
        <dbReference type="EMBL" id="RDX02175.1"/>
    </source>
</evidence>
<gene>
    <name evidence="2" type="ORF">UR08_01165</name>
</gene>
<keyword evidence="3" id="KW-1185">Reference proteome</keyword>
<evidence type="ECO:0000259" key="1">
    <source>
        <dbReference type="SMART" id="SM00331"/>
    </source>
</evidence>
<comment type="caution">
    <text evidence="2">The sequence shown here is derived from an EMBL/GenBank/DDBJ whole genome shotgun (WGS) entry which is preliminary data.</text>
</comment>
<dbReference type="EMBL" id="LARY01000001">
    <property type="protein sequence ID" value="RDX02175.1"/>
    <property type="molecule type" value="Genomic_DNA"/>
</dbReference>
<dbReference type="PANTHER" id="PTHR35801:SF1">
    <property type="entry name" value="PHOSPHOSERINE PHOSPHATASE RSBX"/>
    <property type="match status" value="1"/>
</dbReference>
<dbReference type="AlphaFoldDB" id="A0A3D8TTH4"/>
<dbReference type="PANTHER" id="PTHR35801">
    <property type="entry name" value="PHOSPHOSERINE PHOSPHATASE RSBX"/>
    <property type="match status" value="1"/>
</dbReference>
<feature type="domain" description="PPM-type phosphatase" evidence="1">
    <location>
        <begin position="8"/>
        <end position="199"/>
    </location>
</feature>
<accession>A0A3D8TTH4</accession>
<evidence type="ECO:0000313" key="3">
    <source>
        <dbReference type="Proteomes" id="UP000257055"/>
    </source>
</evidence>
<dbReference type="InterPro" id="IPR036457">
    <property type="entry name" value="PPM-type-like_dom_sf"/>
</dbReference>
<dbReference type="RefSeq" id="WP_115751846.1">
    <property type="nucleotide sequence ID" value="NZ_LARY01000001.1"/>
</dbReference>
<proteinExistence type="predicted"/>
<reference evidence="3" key="1">
    <citation type="submission" date="2015-04" db="EMBL/GenBank/DDBJ databases">
        <authorList>
            <person name="Schardt J."/>
            <person name="Mueller-Herbst S."/>
            <person name="Scherer S."/>
            <person name="Huptas C."/>
        </authorList>
    </citation>
    <scope>NUCLEOTIDE SEQUENCE [LARGE SCALE GENOMIC DNA]</scope>
    <source>
        <strain evidence="3">Kiel-L1</strain>
    </source>
</reference>
<dbReference type="InterPro" id="IPR001932">
    <property type="entry name" value="PPM-type_phosphatase-like_dom"/>
</dbReference>
<dbReference type="Proteomes" id="UP000257055">
    <property type="component" value="Unassembled WGS sequence"/>
</dbReference>
<protein>
    <submittedName>
        <fullName evidence="2">Serine phosphatase</fullName>
    </submittedName>
</protein>
<organism evidence="2 3">
    <name type="scientific">Listeria kieliensis</name>
    <dbReference type="NCBI Taxonomy" id="1621700"/>
    <lineage>
        <taxon>Bacteria</taxon>
        <taxon>Bacillati</taxon>
        <taxon>Bacillota</taxon>
        <taxon>Bacilli</taxon>
        <taxon>Bacillales</taxon>
        <taxon>Listeriaceae</taxon>
        <taxon>Listeria</taxon>
    </lineage>
</organism>
<dbReference type="InterPro" id="IPR039248">
    <property type="entry name" value="Ptase_RsbX"/>
</dbReference>
<name>A0A3D8TTH4_9LIST</name>